<evidence type="ECO:0000256" key="2">
    <source>
        <dbReference type="ARBA" id="ARBA00023125"/>
    </source>
</evidence>
<dbReference type="PRINTS" id="PR00032">
    <property type="entry name" value="HTHARAC"/>
</dbReference>
<dbReference type="SUPFAM" id="SSF46689">
    <property type="entry name" value="Homeodomain-like"/>
    <property type="match status" value="1"/>
</dbReference>
<evidence type="ECO:0000256" key="1">
    <source>
        <dbReference type="ARBA" id="ARBA00023015"/>
    </source>
</evidence>
<dbReference type="GO" id="GO:0003700">
    <property type="term" value="F:DNA-binding transcription factor activity"/>
    <property type="evidence" value="ECO:0007669"/>
    <property type="project" value="InterPro"/>
</dbReference>
<dbReference type="InterPro" id="IPR020449">
    <property type="entry name" value="Tscrpt_reg_AraC-type_HTH"/>
</dbReference>
<dbReference type="PROSITE" id="PS00041">
    <property type="entry name" value="HTH_ARAC_FAMILY_1"/>
    <property type="match status" value="1"/>
</dbReference>
<dbReference type="PROSITE" id="PS01124">
    <property type="entry name" value="HTH_ARAC_FAMILY_2"/>
    <property type="match status" value="1"/>
</dbReference>
<dbReference type="Gene3D" id="1.10.10.60">
    <property type="entry name" value="Homeodomain-like"/>
    <property type="match status" value="1"/>
</dbReference>
<name>A0A7W6HMC2_9HYPH</name>
<protein>
    <submittedName>
        <fullName evidence="5">AraC-like DNA-binding protein</fullName>
    </submittedName>
</protein>
<evidence type="ECO:0000256" key="3">
    <source>
        <dbReference type="ARBA" id="ARBA00023163"/>
    </source>
</evidence>
<evidence type="ECO:0000259" key="4">
    <source>
        <dbReference type="PROSITE" id="PS01124"/>
    </source>
</evidence>
<keyword evidence="3" id="KW-0804">Transcription</keyword>
<dbReference type="GO" id="GO:0000976">
    <property type="term" value="F:transcription cis-regulatory region binding"/>
    <property type="evidence" value="ECO:0007669"/>
    <property type="project" value="TreeGrafter"/>
</dbReference>
<reference evidence="5 6" key="1">
    <citation type="submission" date="2020-08" db="EMBL/GenBank/DDBJ databases">
        <title>Genomic Encyclopedia of Type Strains, Phase IV (KMG-IV): sequencing the most valuable type-strain genomes for metagenomic binning, comparative biology and taxonomic classification.</title>
        <authorList>
            <person name="Goeker M."/>
        </authorList>
    </citation>
    <scope>NUCLEOTIDE SEQUENCE [LARGE SCALE GENOMIC DNA]</scope>
    <source>
        <strain evidence="5 6">DSM 100021</strain>
    </source>
</reference>
<evidence type="ECO:0000313" key="6">
    <source>
        <dbReference type="Proteomes" id="UP000544107"/>
    </source>
</evidence>
<dbReference type="Pfam" id="PF12833">
    <property type="entry name" value="HTH_18"/>
    <property type="match status" value="1"/>
</dbReference>
<sequence>MRKLNDIAAHVSIIQASTGTFRHFTVDQPVIIRVRRGWKRAITNELSLETCSGELIFLPQGLECTIVNAVDSHGIYHCDAYALSHDLLREFARPELSAPVQPSKVHSDPDFLLALDRTEAAIHADRSDQEQLNRHIIGELILRLQSMGIRVGAHGEPSLVQRIRTIVKQDPSSDWSSDALAARLAISPATLRRKLAAQATNLTDILADVRMTAALGLLQSTDMPINRIALDVGYESASKFAARFRNRFGLSPHEIRVPQGTIEQSGAEIERSGAAL</sequence>
<dbReference type="Proteomes" id="UP000544107">
    <property type="component" value="Unassembled WGS sequence"/>
</dbReference>
<dbReference type="EMBL" id="JACIED010000002">
    <property type="protein sequence ID" value="MBB4007482.1"/>
    <property type="molecule type" value="Genomic_DNA"/>
</dbReference>
<proteinExistence type="predicted"/>
<gene>
    <name evidence="5" type="ORF">GGQ71_001745</name>
</gene>
<dbReference type="RefSeq" id="WP_139310821.1">
    <property type="nucleotide sequence ID" value="NZ_JACIED010000002.1"/>
</dbReference>
<organism evidence="5 6">
    <name type="scientific">Allorhizobium taibaishanense</name>
    <dbReference type="NCBI Taxonomy" id="887144"/>
    <lineage>
        <taxon>Bacteria</taxon>
        <taxon>Pseudomonadati</taxon>
        <taxon>Pseudomonadota</taxon>
        <taxon>Alphaproteobacteria</taxon>
        <taxon>Hyphomicrobiales</taxon>
        <taxon>Rhizobiaceae</taxon>
        <taxon>Rhizobium/Agrobacterium group</taxon>
        <taxon>Allorhizobium</taxon>
    </lineage>
</organism>
<dbReference type="AlphaFoldDB" id="A0A7W6HMC2"/>
<accession>A0A7W6HMC2</accession>
<evidence type="ECO:0000313" key="5">
    <source>
        <dbReference type="EMBL" id="MBB4007482.1"/>
    </source>
</evidence>
<feature type="domain" description="HTH araC/xylS-type" evidence="4">
    <location>
        <begin position="161"/>
        <end position="258"/>
    </location>
</feature>
<keyword evidence="1" id="KW-0805">Transcription regulation</keyword>
<keyword evidence="2 5" id="KW-0238">DNA-binding</keyword>
<dbReference type="PANTHER" id="PTHR47894">
    <property type="entry name" value="HTH-TYPE TRANSCRIPTIONAL REGULATOR GADX"/>
    <property type="match status" value="1"/>
</dbReference>
<dbReference type="InterPro" id="IPR018062">
    <property type="entry name" value="HTH_AraC-typ_CS"/>
</dbReference>
<dbReference type="GO" id="GO:0005829">
    <property type="term" value="C:cytosol"/>
    <property type="evidence" value="ECO:0007669"/>
    <property type="project" value="TreeGrafter"/>
</dbReference>
<dbReference type="InterPro" id="IPR009057">
    <property type="entry name" value="Homeodomain-like_sf"/>
</dbReference>
<dbReference type="OrthoDB" id="252470at2"/>
<dbReference type="InterPro" id="IPR018060">
    <property type="entry name" value="HTH_AraC"/>
</dbReference>
<dbReference type="PANTHER" id="PTHR47894:SF4">
    <property type="entry name" value="HTH-TYPE TRANSCRIPTIONAL REGULATOR GADX"/>
    <property type="match status" value="1"/>
</dbReference>
<comment type="caution">
    <text evidence="5">The sequence shown here is derived from an EMBL/GenBank/DDBJ whole genome shotgun (WGS) entry which is preliminary data.</text>
</comment>
<dbReference type="SMART" id="SM00342">
    <property type="entry name" value="HTH_ARAC"/>
    <property type="match status" value="1"/>
</dbReference>